<comment type="caution">
    <text evidence="2">The sequence shown here is derived from an EMBL/GenBank/DDBJ whole genome shotgun (WGS) entry which is preliminary data.</text>
</comment>
<dbReference type="EMBL" id="BPVZ01000018">
    <property type="protein sequence ID" value="GKV02142.1"/>
    <property type="molecule type" value="Genomic_DNA"/>
</dbReference>
<sequence>MGLWEGDSWRWNMSWRRGRLGRERDEEEVLWRVLDNIHLKKGRRDSWTWIHAPGGQYKVKVAYDFLASYVRLLDTHLCKFIWCRLVPSKVSFFGWSLCLDRLPTKRNLQKRGVCLQQEELLYGLRHEVVEEVDHLFCTCREAWLIWVKVLRWWGIETVMCNTVQGITEFFLHDLGGITGKEVSAYIFLVVAWFLWCWRNNCVFNDSMSMGEHLVDRIQMKSFLWIKNKVDGCVFSFYEWKEHPVDYAVAIK</sequence>
<reference evidence="2 3" key="1">
    <citation type="journal article" date="2021" name="Commun. Biol.">
        <title>The genome of Shorea leprosula (Dipterocarpaceae) highlights the ecological relevance of drought in aseasonal tropical rainforests.</title>
        <authorList>
            <person name="Ng K.K.S."/>
            <person name="Kobayashi M.J."/>
            <person name="Fawcett J.A."/>
            <person name="Hatakeyama M."/>
            <person name="Paape T."/>
            <person name="Ng C.H."/>
            <person name="Ang C.C."/>
            <person name="Tnah L.H."/>
            <person name="Lee C.T."/>
            <person name="Nishiyama T."/>
            <person name="Sese J."/>
            <person name="O'Brien M.J."/>
            <person name="Copetti D."/>
            <person name="Mohd Noor M.I."/>
            <person name="Ong R.C."/>
            <person name="Putra M."/>
            <person name="Sireger I.Z."/>
            <person name="Indrioko S."/>
            <person name="Kosugi Y."/>
            <person name="Izuno A."/>
            <person name="Isagi Y."/>
            <person name="Lee S.L."/>
            <person name="Shimizu K.K."/>
        </authorList>
    </citation>
    <scope>NUCLEOTIDE SEQUENCE [LARGE SCALE GENOMIC DNA]</scope>
    <source>
        <strain evidence="2">214</strain>
    </source>
</reference>
<feature type="domain" description="Reverse transcriptase zinc-binding" evidence="1">
    <location>
        <begin position="57"/>
        <end position="146"/>
    </location>
</feature>
<keyword evidence="3" id="KW-1185">Reference proteome</keyword>
<protein>
    <recommendedName>
        <fullName evidence="1">Reverse transcriptase zinc-binding domain-containing protein</fullName>
    </recommendedName>
</protein>
<gene>
    <name evidence="2" type="ORF">SLEP1_g14612</name>
</gene>
<dbReference type="AlphaFoldDB" id="A0AAV5ITN4"/>
<organism evidence="2 3">
    <name type="scientific">Rubroshorea leprosula</name>
    <dbReference type="NCBI Taxonomy" id="152421"/>
    <lineage>
        <taxon>Eukaryota</taxon>
        <taxon>Viridiplantae</taxon>
        <taxon>Streptophyta</taxon>
        <taxon>Embryophyta</taxon>
        <taxon>Tracheophyta</taxon>
        <taxon>Spermatophyta</taxon>
        <taxon>Magnoliopsida</taxon>
        <taxon>eudicotyledons</taxon>
        <taxon>Gunneridae</taxon>
        <taxon>Pentapetalae</taxon>
        <taxon>rosids</taxon>
        <taxon>malvids</taxon>
        <taxon>Malvales</taxon>
        <taxon>Dipterocarpaceae</taxon>
        <taxon>Rubroshorea</taxon>
    </lineage>
</organism>
<dbReference type="InterPro" id="IPR026960">
    <property type="entry name" value="RVT-Znf"/>
</dbReference>
<accession>A0AAV5ITN4</accession>
<evidence type="ECO:0000313" key="2">
    <source>
        <dbReference type="EMBL" id="GKV02142.1"/>
    </source>
</evidence>
<evidence type="ECO:0000259" key="1">
    <source>
        <dbReference type="Pfam" id="PF13966"/>
    </source>
</evidence>
<name>A0AAV5ITN4_9ROSI</name>
<evidence type="ECO:0000313" key="3">
    <source>
        <dbReference type="Proteomes" id="UP001054252"/>
    </source>
</evidence>
<dbReference type="Pfam" id="PF13966">
    <property type="entry name" value="zf-RVT"/>
    <property type="match status" value="1"/>
</dbReference>
<proteinExistence type="predicted"/>
<dbReference type="Proteomes" id="UP001054252">
    <property type="component" value="Unassembled WGS sequence"/>
</dbReference>